<reference evidence="2 3" key="1">
    <citation type="submission" date="2016-11" db="EMBL/GenBank/DDBJ databases">
        <authorList>
            <person name="Jaros S."/>
            <person name="Januszkiewicz K."/>
            <person name="Wedrychowicz H."/>
        </authorList>
    </citation>
    <scope>NUCLEOTIDE SEQUENCE [LARGE SCALE GENOMIC DNA]</scope>
    <source>
        <strain evidence="2 3">DSM 44666</strain>
    </source>
</reference>
<dbReference type="InterPro" id="IPR036390">
    <property type="entry name" value="WH_DNA-bd_sf"/>
</dbReference>
<dbReference type="EMBL" id="FQVL01000003">
    <property type="protein sequence ID" value="SHE80292.1"/>
    <property type="molecule type" value="Genomic_DNA"/>
</dbReference>
<dbReference type="PANTHER" id="PTHR43252:SF2">
    <property type="entry name" value="TRANSCRIPTION REGULATOR, PADR-LIKE FAMILY"/>
    <property type="match status" value="1"/>
</dbReference>
<keyword evidence="3" id="KW-1185">Reference proteome</keyword>
<dbReference type="RefSeq" id="WP_073154297.1">
    <property type="nucleotide sequence ID" value="NZ_FQVL01000003.1"/>
</dbReference>
<dbReference type="InterPro" id="IPR005149">
    <property type="entry name" value="Tscrpt_reg_PadR_N"/>
</dbReference>
<sequence>MFHQHPFHHQPPFSFDDAHHFSQIHNLRKRYFQLRHYDPRHMMMHAPFSPNRPGKRFFKRGEFKFAVLEFLNEAPMHGYELIKKFEEKTKGLYVPSAGSIYPTLQLLEDQGYVLSEKVAGKSQYSITEDGKAYLKEYQEKNHTDHAIPHPVENQQMIAEIHHETSELTHLIWHKARLAVTDPKAKEELLSFIHDMKDKIQDIGLEPDED</sequence>
<evidence type="ECO:0000313" key="3">
    <source>
        <dbReference type="Proteomes" id="UP000184476"/>
    </source>
</evidence>
<dbReference type="SUPFAM" id="SSF46785">
    <property type="entry name" value="Winged helix' DNA-binding domain"/>
    <property type="match status" value="1"/>
</dbReference>
<name>A0A1M4WH43_9BACL</name>
<protein>
    <submittedName>
        <fullName evidence="2">Transcriptional regulator PadR-like family protein</fullName>
    </submittedName>
</protein>
<gene>
    <name evidence="2" type="ORF">SAMN05444392_103209</name>
</gene>
<proteinExistence type="predicted"/>
<evidence type="ECO:0000313" key="2">
    <source>
        <dbReference type="EMBL" id="SHE80292.1"/>
    </source>
</evidence>
<dbReference type="PANTHER" id="PTHR43252">
    <property type="entry name" value="TRANSCRIPTIONAL REGULATOR YQJI"/>
    <property type="match status" value="1"/>
</dbReference>
<dbReference type="InterPro" id="IPR036388">
    <property type="entry name" value="WH-like_DNA-bd_sf"/>
</dbReference>
<feature type="domain" description="Transcription regulator PadR N-terminal" evidence="1">
    <location>
        <begin position="67"/>
        <end position="136"/>
    </location>
</feature>
<dbReference type="STRING" id="112248.SAMN05444392_103209"/>
<organism evidence="2 3">
    <name type="scientific">Seinonella peptonophila</name>
    <dbReference type="NCBI Taxonomy" id="112248"/>
    <lineage>
        <taxon>Bacteria</taxon>
        <taxon>Bacillati</taxon>
        <taxon>Bacillota</taxon>
        <taxon>Bacilli</taxon>
        <taxon>Bacillales</taxon>
        <taxon>Thermoactinomycetaceae</taxon>
        <taxon>Seinonella</taxon>
    </lineage>
</organism>
<evidence type="ECO:0000259" key="1">
    <source>
        <dbReference type="Pfam" id="PF03551"/>
    </source>
</evidence>
<dbReference type="Pfam" id="PF03551">
    <property type="entry name" value="PadR"/>
    <property type="match status" value="1"/>
</dbReference>
<accession>A0A1M4WH43</accession>
<dbReference type="Gene3D" id="1.10.10.10">
    <property type="entry name" value="Winged helix-like DNA-binding domain superfamily/Winged helix DNA-binding domain"/>
    <property type="match status" value="1"/>
</dbReference>
<dbReference type="AlphaFoldDB" id="A0A1M4WH43"/>
<dbReference type="Proteomes" id="UP000184476">
    <property type="component" value="Unassembled WGS sequence"/>
</dbReference>